<dbReference type="EMBL" id="WHOB01000083">
    <property type="protein sequence ID" value="NOU82617.1"/>
    <property type="molecule type" value="Genomic_DNA"/>
</dbReference>
<gene>
    <name evidence="1" type="ORF">GC101_27520</name>
</gene>
<organism evidence="1 2">
    <name type="scientific">Paenibacillus phytohabitans</name>
    <dbReference type="NCBI Taxonomy" id="2654978"/>
    <lineage>
        <taxon>Bacteria</taxon>
        <taxon>Bacillati</taxon>
        <taxon>Bacillota</taxon>
        <taxon>Bacilli</taxon>
        <taxon>Bacillales</taxon>
        <taxon>Paenibacillaceae</taxon>
        <taxon>Paenibacillus</taxon>
    </lineage>
</organism>
<evidence type="ECO:0000313" key="1">
    <source>
        <dbReference type="EMBL" id="NOU82617.1"/>
    </source>
</evidence>
<dbReference type="Proteomes" id="UP000596857">
    <property type="component" value="Unassembled WGS sequence"/>
</dbReference>
<evidence type="ECO:0000313" key="2">
    <source>
        <dbReference type="Proteomes" id="UP000596857"/>
    </source>
</evidence>
<accession>A0ABX1YNH7</accession>
<sequence>MEWNRIAIRGLQNVYNDEAKQIDEQILRLVQQRKSVAEGQQLFPDPEMIQQWSDELGLELSEISLVLGSLNESVPRRHFWEEPGELRGVLPIMKTTRDGDFEYALTHSMQYENLSILSVEIKCLTATVESVSIEAPLTLAILGEAEYEVQMHGGRGGGAQVEMRFLIWPPLSEALDSIEFSLVPDGRGLRRPRHKEVTLDKRIDF</sequence>
<evidence type="ECO:0008006" key="3">
    <source>
        <dbReference type="Google" id="ProtNLM"/>
    </source>
</evidence>
<reference evidence="1 2" key="1">
    <citation type="submission" date="2019-10" db="EMBL/GenBank/DDBJ databases">
        <title>Description of Paenibacillus terricola sp. nov.</title>
        <authorList>
            <person name="Carlier A."/>
            <person name="Qi S."/>
        </authorList>
    </citation>
    <scope>NUCLEOTIDE SEQUENCE [LARGE SCALE GENOMIC DNA]</scope>
    <source>
        <strain evidence="1 2">LMG 31459</strain>
    </source>
</reference>
<name>A0ABX1YNH7_9BACL</name>
<comment type="caution">
    <text evidence="1">The sequence shown here is derived from an EMBL/GenBank/DDBJ whole genome shotgun (WGS) entry which is preliminary data.</text>
</comment>
<proteinExistence type="predicted"/>
<protein>
    <recommendedName>
        <fullName evidence="3">DUF2313 domain-containing protein</fullName>
    </recommendedName>
</protein>
<keyword evidence="2" id="KW-1185">Reference proteome</keyword>
<dbReference type="RefSeq" id="WP_171719935.1">
    <property type="nucleotide sequence ID" value="NZ_WHOB01000083.1"/>
</dbReference>